<gene>
    <name evidence="2" type="ORF">PPRIM_AZ9-3.1.T1880007</name>
</gene>
<feature type="chain" id="PRO_5035774569" evidence="1">
    <location>
        <begin position="16"/>
        <end position="189"/>
    </location>
</feature>
<protein>
    <submittedName>
        <fullName evidence="2">Uncharacterized protein</fullName>
    </submittedName>
</protein>
<dbReference type="EMBL" id="CAJJDM010000197">
    <property type="protein sequence ID" value="CAD8117098.1"/>
    <property type="molecule type" value="Genomic_DNA"/>
</dbReference>
<organism evidence="2 3">
    <name type="scientific">Paramecium primaurelia</name>
    <dbReference type="NCBI Taxonomy" id="5886"/>
    <lineage>
        <taxon>Eukaryota</taxon>
        <taxon>Sar</taxon>
        <taxon>Alveolata</taxon>
        <taxon>Ciliophora</taxon>
        <taxon>Intramacronucleata</taxon>
        <taxon>Oligohymenophorea</taxon>
        <taxon>Peniculida</taxon>
        <taxon>Parameciidae</taxon>
        <taxon>Paramecium</taxon>
    </lineage>
</organism>
<evidence type="ECO:0000256" key="1">
    <source>
        <dbReference type="SAM" id="SignalP"/>
    </source>
</evidence>
<keyword evidence="3" id="KW-1185">Reference proteome</keyword>
<sequence>MKLLLFFFLLGLSDFSPLPASDANAKFSQNDLYVLREKSIIRGHYKDVASQFNGALLSSARTISFWESGIDNSPLRNLLYYTPNYLVIGHVVAQLSKSIIVQFLQAYEINTVRFWMWDGDTRQTDIQVFTIAKDGQTENIIFDGFTQQNIMVVKFSDQLVSGLKFYNRGGNTKGTQSMSIIKIQAFYAF</sequence>
<comment type="caution">
    <text evidence="2">The sequence shown here is derived from an EMBL/GenBank/DDBJ whole genome shotgun (WGS) entry which is preliminary data.</text>
</comment>
<reference evidence="2" key="1">
    <citation type="submission" date="2021-01" db="EMBL/GenBank/DDBJ databases">
        <authorList>
            <consortium name="Genoscope - CEA"/>
            <person name="William W."/>
        </authorList>
    </citation>
    <scope>NUCLEOTIDE SEQUENCE</scope>
</reference>
<keyword evidence="1" id="KW-0732">Signal</keyword>
<evidence type="ECO:0000313" key="2">
    <source>
        <dbReference type="EMBL" id="CAD8117098.1"/>
    </source>
</evidence>
<name>A0A8S1QM63_PARPR</name>
<feature type="signal peptide" evidence="1">
    <location>
        <begin position="1"/>
        <end position="15"/>
    </location>
</feature>
<dbReference type="AlphaFoldDB" id="A0A8S1QM63"/>
<evidence type="ECO:0000313" key="3">
    <source>
        <dbReference type="Proteomes" id="UP000688137"/>
    </source>
</evidence>
<proteinExistence type="predicted"/>
<dbReference type="Proteomes" id="UP000688137">
    <property type="component" value="Unassembled WGS sequence"/>
</dbReference>
<accession>A0A8S1QM63</accession>